<accession>A0ABP0YFR4</accession>
<dbReference type="Proteomes" id="UP001642487">
    <property type="component" value="Chromosome 3"/>
</dbReference>
<sequence length="55" mass="6363">GLEVVIYGRIPTRYPRTTWYGRKCRCTEVRSELRDVLLVPTNIRATQGSIPDERA</sequence>
<evidence type="ECO:0000313" key="1">
    <source>
        <dbReference type="EMBL" id="CAK9317690.1"/>
    </source>
</evidence>
<feature type="non-terminal residue" evidence="1">
    <location>
        <position position="55"/>
    </location>
</feature>
<organism evidence="1 2">
    <name type="scientific">Citrullus colocynthis</name>
    <name type="common">colocynth</name>
    <dbReference type="NCBI Taxonomy" id="252529"/>
    <lineage>
        <taxon>Eukaryota</taxon>
        <taxon>Viridiplantae</taxon>
        <taxon>Streptophyta</taxon>
        <taxon>Embryophyta</taxon>
        <taxon>Tracheophyta</taxon>
        <taxon>Spermatophyta</taxon>
        <taxon>Magnoliopsida</taxon>
        <taxon>eudicotyledons</taxon>
        <taxon>Gunneridae</taxon>
        <taxon>Pentapetalae</taxon>
        <taxon>rosids</taxon>
        <taxon>fabids</taxon>
        <taxon>Cucurbitales</taxon>
        <taxon>Cucurbitaceae</taxon>
        <taxon>Benincaseae</taxon>
        <taxon>Citrullus</taxon>
    </lineage>
</organism>
<reference evidence="1 2" key="1">
    <citation type="submission" date="2024-03" db="EMBL/GenBank/DDBJ databases">
        <authorList>
            <person name="Gkanogiannis A."/>
            <person name="Becerra Lopez-Lavalle L."/>
        </authorList>
    </citation>
    <scope>NUCLEOTIDE SEQUENCE [LARGE SCALE GENOMIC DNA]</scope>
</reference>
<protein>
    <submittedName>
        <fullName evidence="1">Uncharacterized protein</fullName>
    </submittedName>
</protein>
<keyword evidence="2" id="KW-1185">Reference proteome</keyword>
<name>A0ABP0YFR4_9ROSI</name>
<gene>
    <name evidence="1" type="ORF">CITCOLO1_LOCUS9602</name>
</gene>
<evidence type="ECO:0000313" key="2">
    <source>
        <dbReference type="Proteomes" id="UP001642487"/>
    </source>
</evidence>
<feature type="non-terminal residue" evidence="1">
    <location>
        <position position="1"/>
    </location>
</feature>
<dbReference type="EMBL" id="OZ021737">
    <property type="protein sequence ID" value="CAK9317690.1"/>
    <property type="molecule type" value="Genomic_DNA"/>
</dbReference>
<proteinExistence type="predicted"/>